<organism evidence="1 2">
    <name type="scientific">Euplotes crassus</name>
    <dbReference type="NCBI Taxonomy" id="5936"/>
    <lineage>
        <taxon>Eukaryota</taxon>
        <taxon>Sar</taxon>
        <taxon>Alveolata</taxon>
        <taxon>Ciliophora</taxon>
        <taxon>Intramacronucleata</taxon>
        <taxon>Spirotrichea</taxon>
        <taxon>Hypotrichia</taxon>
        <taxon>Euplotida</taxon>
        <taxon>Euplotidae</taxon>
        <taxon>Moneuplotes</taxon>
    </lineage>
</organism>
<evidence type="ECO:0000313" key="2">
    <source>
        <dbReference type="Proteomes" id="UP001295684"/>
    </source>
</evidence>
<evidence type="ECO:0000313" key="1">
    <source>
        <dbReference type="EMBL" id="CAI2382067.1"/>
    </source>
</evidence>
<keyword evidence="2" id="KW-1185">Reference proteome</keyword>
<sequence>METKFIYNSHSLNQQVNSAFPEETSKPKGTRRLRKKTYEKINDEIRKEIILRVTLQGQKLKTVCEQLNINVSSAKNVLAIYKKEGRIEKKKYRVKRKKNTEVAEATSVKQTCSSQSSGLEVNELISSLGNAHTQNFQMNFQADLGLTSQNLNLILDNYCFCDLNSPMQSLQKSAPEQYFAPFGQMVPF</sequence>
<dbReference type="AlphaFoldDB" id="A0AAD1Y381"/>
<dbReference type="Proteomes" id="UP001295684">
    <property type="component" value="Unassembled WGS sequence"/>
</dbReference>
<protein>
    <submittedName>
        <fullName evidence="1">Uncharacterized protein</fullName>
    </submittedName>
</protein>
<proteinExistence type="predicted"/>
<reference evidence="1" key="1">
    <citation type="submission" date="2023-07" db="EMBL/GenBank/DDBJ databases">
        <authorList>
            <consortium name="AG Swart"/>
            <person name="Singh M."/>
            <person name="Singh A."/>
            <person name="Seah K."/>
            <person name="Emmerich C."/>
        </authorList>
    </citation>
    <scope>NUCLEOTIDE SEQUENCE</scope>
    <source>
        <strain evidence="1">DP1</strain>
    </source>
</reference>
<dbReference type="EMBL" id="CAMPGE010024212">
    <property type="protein sequence ID" value="CAI2382067.1"/>
    <property type="molecule type" value="Genomic_DNA"/>
</dbReference>
<comment type="caution">
    <text evidence="1">The sequence shown here is derived from an EMBL/GenBank/DDBJ whole genome shotgun (WGS) entry which is preliminary data.</text>
</comment>
<accession>A0AAD1Y381</accession>
<gene>
    <name evidence="1" type="ORF">ECRASSUSDP1_LOCUS23534</name>
</gene>
<name>A0AAD1Y381_EUPCR</name>